<evidence type="ECO:0000313" key="2">
    <source>
        <dbReference type="Proteomes" id="UP000557217"/>
    </source>
</evidence>
<protein>
    <submittedName>
        <fullName evidence="1">Phage tail P2-like protein</fullName>
    </submittedName>
</protein>
<dbReference type="NCBIfam" id="TIGR01634">
    <property type="entry name" value="tail_P2_I"/>
    <property type="match status" value="1"/>
</dbReference>
<dbReference type="AlphaFoldDB" id="A0A840Q0S0"/>
<gene>
    <name evidence="1" type="ORF">HNR36_001052</name>
</gene>
<keyword evidence="2" id="KW-1185">Reference proteome</keyword>
<dbReference type="Pfam" id="PF09684">
    <property type="entry name" value="Tail_P2_I"/>
    <property type="match status" value="1"/>
</dbReference>
<dbReference type="EMBL" id="JACHGZ010000008">
    <property type="protein sequence ID" value="MBB5148666.1"/>
    <property type="molecule type" value="Genomic_DNA"/>
</dbReference>
<dbReference type="Proteomes" id="UP000557217">
    <property type="component" value="Unassembled WGS sequence"/>
</dbReference>
<dbReference type="RefSeq" id="WP_168412173.1">
    <property type="nucleotide sequence ID" value="NZ_JAAXPW010000008.1"/>
</dbReference>
<comment type="caution">
    <text evidence="1">The sequence shown here is derived from an EMBL/GenBank/DDBJ whole genome shotgun (WGS) entry which is preliminary data.</text>
</comment>
<reference evidence="1 2" key="1">
    <citation type="submission" date="2020-08" db="EMBL/GenBank/DDBJ databases">
        <title>Genomic Encyclopedia of Type Strains, Phase IV (KMG-IV): sequencing the most valuable type-strain genomes for metagenomic binning, comparative biology and taxonomic classification.</title>
        <authorList>
            <person name="Goeker M."/>
        </authorList>
    </citation>
    <scope>NUCLEOTIDE SEQUENCE [LARGE SCALE GENOMIC DNA]</scope>
    <source>
        <strain evidence="1 2">DSM 10633</strain>
    </source>
</reference>
<sequence>MSNLIHLFPQSLQQDDFVVALIEAFEIQVRELYDEFLFFAEKLAKYEFEGLPEELIDYLAYEKHVDFYEDLTFEEKCNVVRNAIEMHRKNGTKYALNRIFDMLNLRGVINEWFEYNGDPYYFRVEILEVSQRGLNQETIELLERLVKTYKNNRSWIEVIKIYLTTHVKENFALTMSSGEELTVYPWMISEIETAAKFKSASGMQTIESLEVYPKGEI</sequence>
<evidence type="ECO:0000313" key="1">
    <source>
        <dbReference type="EMBL" id="MBB5148666.1"/>
    </source>
</evidence>
<name>A0A840Q0S0_URETH</name>
<accession>A0A840Q0S0</accession>
<organism evidence="1 2">
    <name type="scientific">Ureibacillus thermosphaericus</name>
    <dbReference type="NCBI Taxonomy" id="51173"/>
    <lineage>
        <taxon>Bacteria</taxon>
        <taxon>Bacillati</taxon>
        <taxon>Bacillota</taxon>
        <taxon>Bacilli</taxon>
        <taxon>Bacillales</taxon>
        <taxon>Caryophanaceae</taxon>
        <taxon>Ureibacillus</taxon>
    </lineage>
</organism>
<dbReference type="InterPro" id="IPR006521">
    <property type="entry name" value="Tail_protein_I"/>
</dbReference>
<proteinExistence type="predicted"/>